<evidence type="ECO:0000313" key="4">
    <source>
        <dbReference type="Proteomes" id="UP000004994"/>
    </source>
</evidence>
<dbReference type="GO" id="GO:0008104">
    <property type="term" value="P:intracellular protein localization"/>
    <property type="evidence" value="ECO:0000318"/>
    <property type="project" value="GO_Central"/>
</dbReference>
<protein>
    <submittedName>
        <fullName evidence="3">Uncharacterized protein</fullName>
    </submittedName>
</protein>
<dbReference type="InParanoid" id="A0A3Q7JW51"/>
<feature type="compositionally biased region" description="Basic and acidic residues" evidence="2">
    <location>
        <begin position="388"/>
        <end position="405"/>
    </location>
</feature>
<dbReference type="GO" id="GO:0015031">
    <property type="term" value="P:protein transport"/>
    <property type="evidence" value="ECO:0007669"/>
    <property type="project" value="InterPro"/>
</dbReference>
<dbReference type="InterPro" id="IPR042277">
    <property type="entry name" value="IST1-like"/>
</dbReference>
<evidence type="ECO:0000313" key="3">
    <source>
        <dbReference type="EnsemblPlants" id="Solyc12g043150.2.1"/>
    </source>
</evidence>
<sequence>MKQNHRVEGSMVQFHLGREITNFGSYYFKRSVSCFQNRPNCHDDGGETMKPLSIFNQPGKGSKKRTKRNLSAIELQSASTHVLLNCPQVKPFVDYFVHLYGNERLFENFSKWFQDYIYDTKNGQFDQFLKDISWGSIKTYSMNKYVVNGFKFTTEEYSKYKKTNNSGVWVKGGDGNLEGVDYYGVLKEYLRSCVLDPRLDFPLWTISKSTIKQTKTRIEMIRKKRDAMLKYLKNDMADLIKSGADINAYSRADGLVVELNISSCYDFLEQYCLHISSHLATMSKQRECPEECREAVSTLMFSAARLSDIPELRELRDIFNERYGNSLECYVNKEIVSKLKSQPSIKDMKLQLMRDIAVESGVRWNSKALEHKLSKPQIAVQDSLMSHSNEEHKLQKKIDESVQRKEHQKAKINHENARTHTTSKTKRENHSSHGRKEVPGDVRSLRESDKQIRDNINRASNRYLDDKPPVKDTKADIIGKNGQRNDPKIIKSVSEEKSDDNTPFYYRPIQPSYNKSRACIVKISSDTSANVSTGKTHGHTEMNQRGITIVKEEDSCVNDTLQKPKPKSVRTRMQPMHDCEEDSHRRLRHGKHGIKIASGDHVDQRDEEEKMMDRLLMHYTRKQASKIEVKTPKPVVKLAEVESTEVSRKRSIRVELKQAGPPVILREGDTQANRDSLSPNGHIHPKLPDYDDFVTRLAALKGN</sequence>
<dbReference type="Pfam" id="PF03398">
    <property type="entry name" value="Ist1"/>
    <property type="match status" value="1"/>
</dbReference>
<dbReference type="AlphaFoldDB" id="A0A3Q7JW51"/>
<dbReference type="OMA" id="HENARTH"/>
<evidence type="ECO:0000256" key="2">
    <source>
        <dbReference type="SAM" id="MobiDB-lite"/>
    </source>
</evidence>
<reference evidence="3" key="1">
    <citation type="journal article" date="2012" name="Nature">
        <title>The tomato genome sequence provides insights into fleshy fruit evolution.</title>
        <authorList>
            <consortium name="Tomato Genome Consortium"/>
        </authorList>
    </citation>
    <scope>NUCLEOTIDE SEQUENCE [LARGE SCALE GENOMIC DNA]</scope>
    <source>
        <strain evidence="3">cv. Heinz 1706</strain>
    </source>
</reference>
<accession>A0A3Q7JW51</accession>
<dbReference type="PANTHER" id="PTHR12161">
    <property type="entry name" value="IST1 FAMILY MEMBER"/>
    <property type="match status" value="1"/>
</dbReference>
<feature type="region of interest" description="Disordered" evidence="2">
    <location>
        <begin position="385"/>
        <end position="485"/>
    </location>
</feature>
<dbReference type="Gramene" id="Solyc12g043150.2.1">
    <property type="protein sequence ID" value="Solyc12g043150.2.1"/>
    <property type="gene ID" value="Solyc12g043150.2"/>
</dbReference>
<proteinExistence type="inferred from homology"/>
<dbReference type="Gene3D" id="1.20.1260.60">
    <property type="entry name" value="Vacuolar protein sorting-associated protein Ist1"/>
    <property type="match status" value="1"/>
</dbReference>
<comment type="similarity">
    <text evidence="1">Belongs to the IST1 family.</text>
</comment>
<evidence type="ECO:0000256" key="1">
    <source>
        <dbReference type="ARBA" id="ARBA00005536"/>
    </source>
</evidence>
<feature type="compositionally biased region" description="Basic and acidic residues" evidence="2">
    <location>
        <begin position="425"/>
        <end position="456"/>
    </location>
</feature>
<reference evidence="3" key="2">
    <citation type="submission" date="2019-01" db="UniProtKB">
        <authorList>
            <consortium name="EnsemblPlants"/>
        </authorList>
    </citation>
    <scope>IDENTIFICATION</scope>
    <source>
        <strain evidence="3">cv. Heinz 1706</strain>
    </source>
</reference>
<organism evidence="3">
    <name type="scientific">Solanum lycopersicum</name>
    <name type="common">Tomato</name>
    <name type="synonym">Lycopersicon esculentum</name>
    <dbReference type="NCBI Taxonomy" id="4081"/>
    <lineage>
        <taxon>Eukaryota</taxon>
        <taxon>Viridiplantae</taxon>
        <taxon>Streptophyta</taxon>
        <taxon>Embryophyta</taxon>
        <taxon>Tracheophyta</taxon>
        <taxon>Spermatophyta</taxon>
        <taxon>Magnoliopsida</taxon>
        <taxon>eudicotyledons</taxon>
        <taxon>Gunneridae</taxon>
        <taxon>Pentapetalae</taxon>
        <taxon>asterids</taxon>
        <taxon>lamiids</taxon>
        <taxon>Solanales</taxon>
        <taxon>Solanaceae</taxon>
        <taxon>Solanoideae</taxon>
        <taxon>Solaneae</taxon>
        <taxon>Solanum</taxon>
        <taxon>Solanum subgen. Lycopersicon</taxon>
    </lineage>
</organism>
<name>A0A3Q7JW51_SOLLC</name>
<dbReference type="Proteomes" id="UP000004994">
    <property type="component" value="Chromosome 12"/>
</dbReference>
<dbReference type="PANTHER" id="PTHR12161:SF88">
    <property type="entry name" value="REGULATOR OF VPS4 ACTIVITY IN THE MVB PATHWAY PROTEIN"/>
    <property type="match status" value="1"/>
</dbReference>
<dbReference type="PaxDb" id="4081-Solyc12g043150.1.1"/>
<dbReference type="FunFam" id="1.20.1260.60:FF:000002">
    <property type="entry name" value="Vacuolar protein sorting-associated protein IST1"/>
    <property type="match status" value="1"/>
</dbReference>
<feature type="compositionally biased region" description="Basic and acidic residues" evidence="2">
    <location>
        <begin position="463"/>
        <end position="485"/>
    </location>
</feature>
<keyword evidence="4" id="KW-1185">Reference proteome</keyword>
<dbReference type="EnsemblPlants" id="Solyc12g043150.2.1">
    <property type="protein sequence ID" value="Solyc12g043150.2.1"/>
    <property type="gene ID" value="Solyc12g043150.2"/>
</dbReference>
<dbReference type="STRING" id="4081.A0A3Q7JW51"/>
<dbReference type="InterPro" id="IPR005061">
    <property type="entry name" value="Ist1"/>
</dbReference>